<evidence type="ECO:0000256" key="10">
    <source>
        <dbReference type="ARBA" id="ARBA00023274"/>
    </source>
</evidence>
<gene>
    <name evidence="16" type="primary">PHO91</name>
    <name evidence="16" type="ORF">MPDQ_002992</name>
</gene>
<dbReference type="InterPro" id="IPR037119">
    <property type="entry name" value="Haem_oxidase_HugZ-like_sf"/>
</dbReference>
<keyword evidence="4" id="KW-0813">Transport</keyword>
<dbReference type="Proteomes" id="UP000319663">
    <property type="component" value="Unassembled WGS sequence"/>
</dbReference>
<feature type="transmembrane region" description="Helical" evidence="14">
    <location>
        <begin position="942"/>
        <end position="964"/>
    </location>
</feature>
<evidence type="ECO:0000313" key="17">
    <source>
        <dbReference type="Proteomes" id="UP000319663"/>
    </source>
</evidence>
<dbReference type="GO" id="GO:0005315">
    <property type="term" value="F:phosphate transmembrane transporter activity"/>
    <property type="evidence" value="ECO:0007669"/>
    <property type="project" value="TreeGrafter"/>
</dbReference>
<keyword evidence="8" id="KW-0496">Mitochondrion</keyword>
<evidence type="ECO:0000256" key="7">
    <source>
        <dbReference type="ARBA" id="ARBA00022989"/>
    </source>
</evidence>
<dbReference type="SUPFAM" id="SSF47973">
    <property type="entry name" value="Ribosomal protein S7"/>
    <property type="match status" value="1"/>
</dbReference>
<feature type="compositionally biased region" description="Basic and acidic residues" evidence="13">
    <location>
        <begin position="81"/>
        <end position="91"/>
    </location>
</feature>
<keyword evidence="5 14" id="KW-0812">Transmembrane</keyword>
<feature type="transmembrane region" description="Helical" evidence="14">
    <location>
        <begin position="976"/>
        <end position="1009"/>
    </location>
</feature>
<dbReference type="GO" id="GO:0006797">
    <property type="term" value="P:polyphosphate metabolic process"/>
    <property type="evidence" value="ECO:0007669"/>
    <property type="project" value="TreeGrafter"/>
</dbReference>
<keyword evidence="17" id="KW-1185">Reference proteome</keyword>
<evidence type="ECO:0000256" key="6">
    <source>
        <dbReference type="ARBA" id="ARBA00022980"/>
    </source>
</evidence>
<proteinExistence type="inferred from homology"/>
<dbReference type="CDD" id="cd01115">
    <property type="entry name" value="SLC13_permease"/>
    <property type="match status" value="1"/>
</dbReference>
<keyword evidence="10" id="KW-0687">Ribonucleoprotein</keyword>
<evidence type="ECO:0000256" key="13">
    <source>
        <dbReference type="SAM" id="MobiDB-lite"/>
    </source>
</evidence>
<dbReference type="InterPro" id="IPR036823">
    <property type="entry name" value="Ribosomal_uS7_dom_sf"/>
</dbReference>
<feature type="transmembrane region" description="Helical" evidence="14">
    <location>
        <begin position="1559"/>
        <end position="1578"/>
    </location>
</feature>
<feature type="compositionally biased region" description="Low complexity" evidence="13">
    <location>
        <begin position="147"/>
        <end position="156"/>
    </location>
</feature>
<feature type="region of interest" description="Disordered" evidence="13">
    <location>
        <begin position="664"/>
        <end position="739"/>
    </location>
</feature>
<keyword evidence="6" id="KW-0689">Ribosomal protein</keyword>
<feature type="transmembrane region" description="Helical" evidence="14">
    <location>
        <begin position="1158"/>
        <end position="1181"/>
    </location>
</feature>
<keyword evidence="9 14" id="KW-0472">Membrane</keyword>
<feature type="transmembrane region" description="Helical" evidence="14">
    <location>
        <begin position="1115"/>
        <end position="1137"/>
    </location>
</feature>
<dbReference type="Pfam" id="PF03105">
    <property type="entry name" value="SPX"/>
    <property type="match status" value="2"/>
</dbReference>
<feature type="compositionally biased region" description="Acidic residues" evidence="13">
    <location>
        <begin position="698"/>
        <end position="711"/>
    </location>
</feature>
<dbReference type="PANTHER" id="PTHR10283:SF92">
    <property type="entry name" value="LOW-AFFINITY PHOSPHATE TRANSPORTER PHO91"/>
    <property type="match status" value="1"/>
</dbReference>
<feature type="compositionally biased region" description="Basic and acidic residues" evidence="13">
    <location>
        <begin position="474"/>
        <end position="485"/>
    </location>
</feature>
<evidence type="ECO:0000256" key="5">
    <source>
        <dbReference type="ARBA" id="ARBA00022692"/>
    </source>
</evidence>
<dbReference type="Pfam" id="PF00177">
    <property type="entry name" value="Ribosomal_S7"/>
    <property type="match status" value="1"/>
</dbReference>
<dbReference type="GO" id="GO:0005886">
    <property type="term" value="C:plasma membrane"/>
    <property type="evidence" value="ECO:0007669"/>
    <property type="project" value="TreeGrafter"/>
</dbReference>
<dbReference type="GO" id="GO:1990904">
    <property type="term" value="C:ribonucleoprotein complex"/>
    <property type="evidence" value="ECO:0007669"/>
    <property type="project" value="UniProtKB-KW"/>
</dbReference>
<organism evidence="16 17">
    <name type="scientific">Monascus purpureus</name>
    <name type="common">Red mold</name>
    <name type="synonym">Monascus anka</name>
    <dbReference type="NCBI Taxonomy" id="5098"/>
    <lineage>
        <taxon>Eukaryota</taxon>
        <taxon>Fungi</taxon>
        <taxon>Dikarya</taxon>
        <taxon>Ascomycota</taxon>
        <taxon>Pezizomycotina</taxon>
        <taxon>Eurotiomycetes</taxon>
        <taxon>Eurotiomycetidae</taxon>
        <taxon>Eurotiales</taxon>
        <taxon>Aspergillaceae</taxon>
        <taxon>Monascus</taxon>
    </lineage>
</organism>
<dbReference type="InterPro" id="IPR047988">
    <property type="entry name" value="Ribosomal_uS7m_fungi"/>
</dbReference>
<dbReference type="FunFam" id="1.10.455.10:FF:000006">
    <property type="entry name" value="37S ribosomal protein S7, mitochondrial"/>
    <property type="match status" value="1"/>
</dbReference>
<evidence type="ECO:0000256" key="3">
    <source>
        <dbReference type="ARBA" id="ARBA00007151"/>
    </source>
</evidence>
<dbReference type="GO" id="GO:0005840">
    <property type="term" value="C:ribosome"/>
    <property type="evidence" value="ECO:0007669"/>
    <property type="project" value="UniProtKB-KW"/>
</dbReference>
<reference evidence="16 17" key="1">
    <citation type="submission" date="2019-06" db="EMBL/GenBank/DDBJ databases">
        <title>Wine fermentation using esterase from Monascus purpureus.</title>
        <authorList>
            <person name="Geng C."/>
            <person name="Zhang Y."/>
        </authorList>
    </citation>
    <scope>NUCLEOTIDE SEQUENCE [LARGE SCALE GENOMIC DNA]</scope>
    <source>
        <strain evidence="16">HQ1</strain>
    </source>
</reference>
<comment type="similarity">
    <text evidence="3">Belongs to the universal ribosomal protein uS7 family.</text>
</comment>
<keyword evidence="7 14" id="KW-1133">Transmembrane helix</keyword>
<dbReference type="InterPro" id="IPR004331">
    <property type="entry name" value="SPX_dom"/>
</dbReference>
<comment type="function">
    <text evidence="11">Component of the mitochondrial ribosome (mitoribosome), a dedicated translation machinery responsible for the synthesis of mitochondrial genome-encoded proteins, including at least some of the essential transmembrane subunits of the mitochondrial respiratory chain. The mitoribosomes are attached to the mitochondrial inner membrane and translation products are cotranslationally integrated into the membrane.</text>
</comment>
<feature type="transmembrane region" description="Helical" evidence="14">
    <location>
        <begin position="1383"/>
        <end position="1406"/>
    </location>
</feature>
<dbReference type="PANTHER" id="PTHR10283">
    <property type="entry name" value="SOLUTE CARRIER FAMILY 13 MEMBER"/>
    <property type="match status" value="1"/>
</dbReference>
<dbReference type="CDD" id="cd14478">
    <property type="entry name" value="SPX_PHO87_PHO90_like"/>
    <property type="match status" value="1"/>
</dbReference>
<sequence>MPPRLNPLAARKALLTIRQPSSISTSLSISGSNGSTTSRRSMMTTTLNAGRLNPGFSVLGSLDKQQRRLNSSNSDPGNQPEQKETVHHLTPEEGAEIEEGIKKSEGTPGSPEQEQGSPISEVLKRDEKAKQYAPKVMQDQMQGPKGSRSFSTSSQSRKQELQGNQPSPDDVSAAVVANMISKAIEEKAEELQEPGIKFHMPQHPLPKTENFRTRYDSLLEQFTKLLMRDGKLSKAQKDMSFILDHLRTASPPSINPKRRLLPGPPAPQLPLNPVLYLSLIVDSVAPLIKIRQQKGIAGGGAALQIPVPLFQRQRRRTAIRWIIDASDKRRDSKFALRVANELIAVAEGRSGVWEKREHVHKIGVAGRSNLGPTGRLWYYDSILSGASFARICSHHNTNPRLPSNASRRNVALAASVTPYDVTVAPSSAQSIELLDFDSVTLGPRRRRSTSSSRTGPVRDPFGALGPQRHGRRRYSGDWRRHGRNSDDEEEQRGLTHKRRKRGRRSPDSSSRRVRFWSEAVRVYIENRRSAEEGHNNRDNRQSKMKFAHSIQFNAVPEWSAHYIAYSNLKKMIYSLEQRAHRSDARDHASGDVESAPLLNSTVDEDAIFRRALDGELEKISSFYQIKELEIFGEVGEVIKDEQSYASDTRGVDMDPVSETVVKARRMSSGNRPRLGSVSRNFGFRDRGGRRPSAISESLQDDDDADSDDEEVQSLSVARRRRRSHGADSGGDDGEMGDAPFLEDSAVLGTASLAGSRRGPHGDRFRDPEFLDLYNSGVSLKKRAIGAYVSLCELKSYIQLNRTGFTKALKKYDKILDRNLRRDYMNTTVSEAYPFTDTTMKRLQENIHEIEKVYASIVTKGDVQLAKRELRLHLREHVVWERNTVWREMIGIERKAQAANVGIRNTLLGGPEDPAAAQRQGDEAESQTKELVTPLGRYHLPKWIFSLSFGALLAILTIFSILLSVPILNKPEQQNCLAMLVLVSLLWATEVIPLFVTSLLIPFLVVVLGIMRSPEKPYKRLDPKEASGVVFAAMWTPVIMLLLGGFTIAAALSKYDIARRMATFVLSKAGTKPQVVLLTNMFVSMFLSMWISNVASPVLCYSIIQPLLRNLPADSNFSKALVLGIALAANVGGAASPIASPQNIIALQNMYPSISWGTWFFISLPVCIISILLIWVLLLVTFNPSRGTTIVSVRYGKDKFSGVQYFITIVTLATIGLWCVSHQLEHTFGDMGVIAIIPLVLFFGTGILTKEDFNNFLWTIIILAAGGLCLGKAVTSSGLLHAIAKAITERVEHLSLYGVLIVFSALILVIATFISHTVAALIILPLVQQIGVSMDDPHPNLLVMASALMCSVAMGLPTSGFPNMTAIMTEVPLTGQRYLTVRHFLTRGIPSSLMCFGVIVTVGYGLILQDGRDLDTPPATLPLSIESVGKLTDISQPSGERGTRQLQSLSISIMATEAPAAKAADAKVFAIQHMNKNHQDALALYLRVYNRVPTRQAKHAQLEDISLSDLVLTAKGTRYTVPIDPPMKSLMEFRTRAVAMQKHCLHELGLSDIVVKEYRAPHGFAAVIFIACAFTFIGFSRRENFLPGSIIHDSLGLGTVPSFTRFCYDIQPLLFWPMLAVHFLEATVLAVKKLRRHQVPFLSGLWVVWFASAVIEGFGSFVRFNRIVREEREKVKGE</sequence>
<feature type="transmembrane region" description="Helical" evidence="14">
    <location>
        <begin position="1254"/>
        <end position="1274"/>
    </location>
</feature>
<accession>A0A507R8G9</accession>
<dbReference type="InterPro" id="IPR023798">
    <property type="entry name" value="Ribosomal_uS7_dom"/>
</dbReference>
<evidence type="ECO:0000313" key="16">
    <source>
        <dbReference type="EMBL" id="TQB77355.1"/>
    </source>
</evidence>
<dbReference type="EMBL" id="VIFY01000002">
    <property type="protein sequence ID" value="TQB77355.1"/>
    <property type="molecule type" value="Genomic_DNA"/>
</dbReference>
<name>A0A507R8G9_MONPU</name>
<dbReference type="PROSITE" id="PS51382">
    <property type="entry name" value="SPX"/>
    <property type="match status" value="1"/>
</dbReference>
<feature type="transmembrane region" description="Helical" evidence="14">
    <location>
        <begin position="1342"/>
        <end position="1362"/>
    </location>
</feature>
<feature type="region of interest" description="Disordered" evidence="13">
    <location>
        <begin position="442"/>
        <end position="510"/>
    </location>
</feature>
<feature type="domain" description="SPX" evidence="15">
    <location>
        <begin position="544"/>
        <end position="825"/>
    </location>
</feature>
<dbReference type="Gene3D" id="1.10.455.10">
    <property type="entry name" value="Ribosomal protein S7 domain"/>
    <property type="match status" value="1"/>
</dbReference>
<dbReference type="GO" id="GO:0005739">
    <property type="term" value="C:mitochondrion"/>
    <property type="evidence" value="ECO:0007669"/>
    <property type="project" value="UniProtKB-SubCell"/>
</dbReference>
<feature type="transmembrane region" description="Helical" evidence="14">
    <location>
        <begin position="1295"/>
        <end position="1322"/>
    </location>
</feature>
<evidence type="ECO:0000256" key="11">
    <source>
        <dbReference type="ARBA" id="ARBA00037226"/>
    </source>
</evidence>
<dbReference type="Gene3D" id="3.20.180.10">
    <property type="entry name" value="PNP-oxidase-like"/>
    <property type="match status" value="1"/>
</dbReference>
<evidence type="ECO:0000256" key="4">
    <source>
        <dbReference type="ARBA" id="ARBA00022448"/>
    </source>
</evidence>
<evidence type="ECO:0000256" key="2">
    <source>
        <dbReference type="ARBA" id="ARBA00004173"/>
    </source>
</evidence>
<feature type="transmembrane region" description="Helical" evidence="14">
    <location>
        <begin position="1642"/>
        <end position="1663"/>
    </location>
</feature>
<feature type="transmembrane region" description="Helical" evidence="14">
    <location>
        <begin position="1231"/>
        <end position="1248"/>
    </location>
</feature>
<dbReference type="GO" id="GO:0006817">
    <property type="term" value="P:phosphate ion transport"/>
    <property type="evidence" value="ECO:0007669"/>
    <property type="project" value="TreeGrafter"/>
</dbReference>
<feature type="compositionally biased region" description="Basic residues" evidence="13">
    <location>
        <begin position="494"/>
        <end position="503"/>
    </location>
</feature>
<evidence type="ECO:0000256" key="8">
    <source>
        <dbReference type="ARBA" id="ARBA00023128"/>
    </source>
</evidence>
<evidence type="ECO:0000256" key="14">
    <source>
        <dbReference type="SAM" id="Phobius"/>
    </source>
</evidence>
<feature type="region of interest" description="Disordered" evidence="13">
    <location>
        <begin position="66"/>
        <end position="170"/>
    </location>
</feature>
<protein>
    <recommendedName>
        <fullName evidence="12">Small ribosomal subunit protein uS7m</fullName>
    </recommendedName>
</protein>
<feature type="transmembrane region" description="Helical" evidence="14">
    <location>
        <begin position="1201"/>
        <end position="1219"/>
    </location>
</feature>
<dbReference type="STRING" id="5098.A0A507R8G9"/>
<evidence type="ECO:0000256" key="12">
    <source>
        <dbReference type="ARBA" id="ARBA00039306"/>
    </source>
</evidence>
<dbReference type="InterPro" id="IPR004680">
    <property type="entry name" value="Cit_transptr-like_dom"/>
</dbReference>
<dbReference type="Pfam" id="PF10615">
    <property type="entry name" value="DUF2470"/>
    <property type="match status" value="1"/>
</dbReference>
<evidence type="ECO:0000256" key="9">
    <source>
        <dbReference type="ARBA" id="ARBA00023136"/>
    </source>
</evidence>
<feature type="transmembrane region" description="Helical" evidence="14">
    <location>
        <begin position="1074"/>
        <end position="1103"/>
    </location>
</feature>
<comment type="caution">
    <text evidence="16">The sequence shown here is derived from an EMBL/GenBank/DDBJ whole genome shotgun (WGS) entry which is preliminary data.</text>
</comment>
<feature type="transmembrane region" description="Helical" evidence="14">
    <location>
        <begin position="1029"/>
        <end position="1054"/>
    </location>
</feature>
<dbReference type="Pfam" id="PF03600">
    <property type="entry name" value="CitMHS"/>
    <property type="match status" value="1"/>
</dbReference>
<feature type="compositionally biased region" description="Polar residues" evidence="13">
    <location>
        <begin position="68"/>
        <end position="80"/>
    </location>
</feature>
<evidence type="ECO:0000259" key="15">
    <source>
        <dbReference type="PROSITE" id="PS51382"/>
    </source>
</evidence>
<comment type="subcellular location">
    <subcellularLocation>
        <location evidence="1">Membrane</location>
        <topology evidence="1">Multi-pass membrane protein</topology>
    </subcellularLocation>
    <subcellularLocation>
        <location evidence="2">Mitochondrion</location>
    </subcellularLocation>
</comment>
<evidence type="ECO:0000256" key="1">
    <source>
        <dbReference type="ARBA" id="ARBA00004141"/>
    </source>
</evidence>
<dbReference type="InterPro" id="IPR019595">
    <property type="entry name" value="DUF2470"/>
</dbReference>
<dbReference type="CDD" id="cd14868">
    <property type="entry name" value="uS7_Mitochondria_Fungi"/>
    <property type="match status" value="1"/>
</dbReference>
<feature type="transmembrane region" description="Helical" evidence="14">
    <location>
        <begin position="1612"/>
        <end position="1630"/>
    </location>
</feature>